<evidence type="ECO:0000313" key="5">
    <source>
        <dbReference type="Proteomes" id="UP000077755"/>
    </source>
</evidence>
<sequence>MAATARHRSTSYSHEEDKHLCHVYLDISQNPIISINQSRDQFWSHIEAEYNSSKPVTITQDRAKKSLQCRMQIILSAIGKLRGCVRQIENQNPSGASQIDILNRVKVLLEQDKKYDKGFKFDHVWEILKDSEKFGDDHSNATPYRQTQTSNFVSSQANSPATESPTSASPGLSSFSPDINDLSVDGSSSQRPIGVKKAKEKRKVEEHTSAIIDTIKEEQRQVIEILKKNSADRQQNYEIQMLRAQNEKRKLDMAPYLAENKILIKDLNSIDDPILREHFRNEQLKILQKRSTHDQAAPHGFHDDLPEY</sequence>
<dbReference type="Gramene" id="KZM95370">
    <property type="protein sequence ID" value="KZM95370"/>
    <property type="gene ID" value="DCAR_018612"/>
</dbReference>
<accession>A0A162A4T2</accession>
<dbReference type="EMBL" id="LNRQ01000005">
    <property type="protein sequence ID" value="KZM95370.1"/>
    <property type="molecule type" value="Genomic_DNA"/>
</dbReference>
<feature type="compositionally biased region" description="Low complexity" evidence="1">
    <location>
        <begin position="159"/>
        <end position="170"/>
    </location>
</feature>
<gene>
    <name evidence="3" type="ORF">DCAR_018612</name>
    <name evidence="4" type="ORF">DCAR_0521300</name>
</gene>
<feature type="compositionally biased region" description="Polar residues" evidence="1">
    <location>
        <begin position="140"/>
        <end position="158"/>
    </location>
</feature>
<evidence type="ECO:0000313" key="4">
    <source>
        <dbReference type="EMBL" id="WOH01914.1"/>
    </source>
</evidence>
<evidence type="ECO:0000313" key="3">
    <source>
        <dbReference type="EMBL" id="KZM95370.1"/>
    </source>
</evidence>
<feature type="region of interest" description="Disordered" evidence="1">
    <location>
        <begin position="135"/>
        <end position="201"/>
    </location>
</feature>
<name>A0A162A4T2_DAUCS</name>
<dbReference type="STRING" id="79200.A0A162A4T2"/>
<dbReference type="EMBL" id="CP093347">
    <property type="protein sequence ID" value="WOH01914.1"/>
    <property type="molecule type" value="Genomic_DNA"/>
</dbReference>
<proteinExistence type="predicted"/>
<dbReference type="Pfam" id="PF14303">
    <property type="entry name" value="NAM-associated"/>
    <property type="match status" value="1"/>
</dbReference>
<evidence type="ECO:0000256" key="1">
    <source>
        <dbReference type="SAM" id="MobiDB-lite"/>
    </source>
</evidence>
<dbReference type="OMA" id="SHIEAEY"/>
<reference evidence="4" key="2">
    <citation type="submission" date="2022-03" db="EMBL/GenBank/DDBJ databases">
        <title>Draft title - Genomic analysis of global carrot germplasm unveils the trajectory of domestication and the origin of high carotenoid orange carrot.</title>
        <authorList>
            <person name="Iorizzo M."/>
            <person name="Ellison S."/>
            <person name="Senalik D."/>
            <person name="Macko-Podgorni A."/>
            <person name="Grzebelus D."/>
            <person name="Bostan H."/>
            <person name="Rolling W."/>
            <person name="Curaba J."/>
            <person name="Simon P."/>
        </authorList>
    </citation>
    <scope>NUCLEOTIDE SEQUENCE</scope>
    <source>
        <tissue evidence="4">Leaf</tissue>
    </source>
</reference>
<dbReference type="PANTHER" id="PTHR45125">
    <property type="entry name" value="F21J9.4-RELATED"/>
    <property type="match status" value="1"/>
</dbReference>
<dbReference type="PANTHER" id="PTHR45125:SF36">
    <property type="entry name" value="BNAC01G27460D PROTEIN"/>
    <property type="match status" value="1"/>
</dbReference>
<dbReference type="AlphaFoldDB" id="A0A162A4T2"/>
<feature type="region of interest" description="Disordered" evidence="1">
    <location>
        <begin position="289"/>
        <end position="308"/>
    </location>
</feature>
<reference evidence="3" key="1">
    <citation type="journal article" date="2016" name="Nat. Genet.">
        <title>A high-quality carrot genome assembly provides new insights into carotenoid accumulation and asterid genome evolution.</title>
        <authorList>
            <person name="Iorizzo M."/>
            <person name="Ellison S."/>
            <person name="Senalik D."/>
            <person name="Zeng P."/>
            <person name="Satapoomin P."/>
            <person name="Huang J."/>
            <person name="Bowman M."/>
            <person name="Iovene M."/>
            <person name="Sanseverino W."/>
            <person name="Cavagnaro P."/>
            <person name="Yildiz M."/>
            <person name="Macko-Podgorni A."/>
            <person name="Moranska E."/>
            <person name="Grzebelus E."/>
            <person name="Grzebelus D."/>
            <person name="Ashrafi H."/>
            <person name="Zheng Z."/>
            <person name="Cheng S."/>
            <person name="Spooner D."/>
            <person name="Van Deynze A."/>
            <person name="Simon P."/>
        </authorList>
    </citation>
    <scope>NUCLEOTIDE SEQUENCE [LARGE SCALE GENOMIC DNA]</scope>
    <source>
        <tissue evidence="3">Leaf</tissue>
    </source>
</reference>
<feature type="domain" description="No apical meristem-associated C-terminal" evidence="2">
    <location>
        <begin position="117"/>
        <end position="286"/>
    </location>
</feature>
<protein>
    <recommendedName>
        <fullName evidence="2">No apical meristem-associated C-terminal domain-containing protein</fullName>
    </recommendedName>
</protein>
<keyword evidence="5" id="KW-1185">Reference proteome</keyword>
<dbReference type="InterPro" id="IPR029466">
    <property type="entry name" value="NAM-associated_C"/>
</dbReference>
<evidence type="ECO:0000259" key="2">
    <source>
        <dbReference type="Pfam" id="PF14303"/>
    </source>
</evidence>
<organism evidence="3">
    <name type="scientific">Daucus carota subsp. sativus</name>
    <name type="common">Carrot</name>
    <dbReference type="NCBI Taxonomy" id="79200"/>
    <lineage>
        <taxon>Eukaryota</taxon>
        <taxon>Viridiplantae</taxon>
        <taxon>Streptophyta</taxon>
        <taxon>Embryophyta</taxon>
        <taxon>Tracheophyta</taxon>
        <taxon>Spermatophyta</taxon>
        <taxon>Magnoliopsida</taxon>
        <taxon>eudicotyledons</taxon>
        <taxon>Gunneridae</taxon>
        <taxon>Pentapetalae</taxon>
        <taxon>asterids</taxon>
        <taxon>campanulids</taxon>
        <taxon>Apiales</taxon>
        <taxon>Apiaceae</taxon>
        <taxon>Apioideae</taxon>
        <taxon>Scandiceae</taxon>
        <taxon>Daucinae</taxon>
        <taxon>Daucus</taxon>
        <taxon>Daucus sect. Daucus</taxon>
    </lineage>
</organism>
<dbReference type="Proteomes" id="UP000077755">
    <property type="component" value="Chromosome 5"/>
</dbReference>